<gene>
    <name evidence="2" type="ORF">KFK09_016863</name>
</gene>
<dbReference type="SMART" id="SM00777">
    <property type="entry name" value="Mad3_BUB1_I"/>
    <property type="match status" value="1"/>
</dbReference>
<evidence type="ECO:0000313" key="3">
    <source>
        <dbReference type="Proteomes" id="UP000829196"/>
    </source>
</evidence>
<dbReference type="GO" id="GO:0051754">
    <property type="term" value="P:meiotic sister chromatid cohesion, centromeric"/>
    <property type="evidence" value="ECO:0007669"/>
    <property type="project" value="TreeGrafter"/>
</dbReference>
<dbReference type="InterPro" id="IPR013212">
    <property type="entry name" value="Mad3/Bub1_I"/>
</dbReference>
<accession>A0A8T3B1A1</accession>
<dbReference type="GO" id="GO:0007094">
    <property type="term" value="P:mitotic spindle assembly checkpoint signaling"/>
    <property type="evidence" value="ECO:0007669"/>
    <property type="project" value="InterPro"/>
</dbReference>
<dbReference type="InterPro" id="IPR015661">
    <property type="entry name" value="Bub1/Mad3"/>
</dbReference>
<dbReference type="Proteomes" id="UP000829196">
    <property type="component" value="Unassembled WGS sequence"/>
</dbReference>
<dbReference type="AlphaFoldDB" id="A0A8T3B1A1"/>
<proteinExistence type="predicted"/>
<feature type="domain" description="BUB1 N-terminal" evidence="1">
    <location>
        <begin position="13"/>
        <end position="183"/>
    </location>
</feature>
<sequence length="563" mass="64107">MTSSSQKDLFSSVISEIKSYTGDDPLRPWVRGIRKIYQSLPPHVLSEKLPRFLQKCAQTFESDRRYRNDSRYLAVWIQLMDYVEDARVLLRKMEKSQIGVKRTKFYMAYALYYEKKKRFEDAEKMYQLGVQRLAEPVGELQKSYDQFLHRMKLLKHRRARLEEAANIGETTTSGHSQKTPTSIDLKNYQKQAEHENSIIQSFFLGNLSTKQNGLVASSAESFYQTESAKENSGCTVGKSLARPQSIPINDLDKSAPFPSDDVGLSQVDDARLHGLSDPIINTKEAMNVINGMFKEPLQLETISRNSSQVNQKPNQRGNTIEVFVDEEREESGDVNQNIIYKTRSVSVNPVNSNSQKRNGNTELQTPFVGSFKILADDEDDEDSDDNAHEDCSEMEEPMEITCQHAWPTSQTSTETRINSFDIRLKEDTVFRRLKEDTVIRKIVGSKVFDEPKVENACHHGLVDPTVNLKQAIDDINGMFGKPLNFVKAGKPKKQEKMFSRKSDSSKDAFFILADDDIEKDLNGQAPPCISHSSNVEVNLFEPTLFTKEAMNEINDLFGRSLDF</sequence>
<keyword evidence="3" id="KW-1185">Reference proteome</keyword>
<dbReference type="Gene3D" id="1.25.40.430">
    <property type="match status" value="1"/>
</dbReference>
<protein>
    <recommendedName>
        <fullName evidence="1">BUB1 N-terminal domain-containing protein</fullName>
    </recommendedName>
</protein>
<comment type="caution">
    <text evidence="2">The sequence shown here is derived from an EMBL/GenBank/DDBJ whole genome shotgun (WGS) entry which is preliminary data.</text>
</comment>
<name>A0A8T3B1A1_DENNO</name>
<dbReference type="PANTHER" id="PTHR14030:SF2">
    <property type="entry name" value="OS11G0128700 PROTEIN"/>
    <property type="match status" value="1"/>
</dbReference>
<dbReference type="Pfam" id="PF08311">
    <property type="entry name" value="Mad3_BUB1_I"/>
    <property type="match status" value="1"/>
</dbReference>
<dbReference type="PANTHER" id="PTHR14030">
    <property type="entry name" value="MITOTIC CHECKPOINT SERINE/THREONINE-PROTEIN KINASE BUB1"/>
    <property type="match status" value="1"/>
</dbReference>
<dbReference type="GO" id="GO:0004672">
    <property type="term" value="F:protein kinase activity"/>
    <property type="evidence" value="ECO:0007669"/>
    <property type="project" value="TreeGrafter"/>
</dbReference>
<evidence type="ECO:0000259" key="1">
    <source>
        <dbReference type="PROSITE" id="PS51489"/>
    </source>
</evidence>
<dbReference type="EMBL" id="JAGYWB010000012">
    <property type="protein sequence ID" value="KAI0501918.1"/>
    <property type="molecule type" value="Genomic_DNA"/>
</dbReference>
<organism evidence="2 3">
    <name type="scientific">Dendrobium nobile</name>
    <name type="common">Orchid</name>
    <dbReference type="NCBI Taxonomy" id="94219"/>
    <lineage>
        <taxon>Eukaryota</taxon>
        <taxon>Viridiplantae</taxon>
        <taxon>Streptophyta</taxon>
        <taxon>Embryophyta</taxon>
        <taxon>Tracheophyta</taxon>
        <taxon>Spermatophyta</taxon>
        <taxon>Magnoliopsida</taxon>
        <taxon>Liliopsida</taxon>
        <taxon>Asparagales</taxon>
        <taxon>Orchidaceae</taxon>
        <taxon>Epidendroideae</taxon>
        <taxon>Malaxideae</taxon>
        <taxon>Dendrobiinae</taxon>
        <taxon>Dendrobium</taxon>
    </lineage>
</organism>
<dbReference type="PROSITE" id="PS51489">
    <property type="entry name" value="BUB1_N"/>
    <property type="match status" value="1"/>
</dbReference>
<dbReference type="OrthoDB" id="248495at2759"/>
<reference evidence="2" key="1">
    <citation type="journal article" date="2022" name="Front. Genet.">
        <title>Chromosome-Scale Assembly of the Dendrobium nobile Genome Provides Insights Into the Molecular Mechanism of the Biosynthesis of the Medicinal Active Ingredient of Dendrobium.</title>
        <authorList>
            <person name="Xu Q."/>
            <person name="Niu S.-C."/>
            <person name="Li K.-L."/>
            <person name="Zheng P.-J."/>
            <person name="Zhang X.-J."/>
            <person name="Jia Y."/>
            <person name="Liu Y."/>
            <person name="Niu Y.-X."/>
            <person name="Yu L.-H."/>
            <person name="Chen D.-F."/>
            <person name="Zhang G.-Q."/>
        </authorList>
    </citation>
    <scope>NUCLEOTIDE SEQUENCE</scope>
    <source>
        <tissue evidence="2">Leaf</tissue>
    </source>
</reference>
<evidence type="ECO:0000313" key="2">
    <source>
        <dbReference type="EMBL" id="KAI0501918.1"/>
    </source>
</evidence>
<dbReference type="SMR" id="A0A8T3B1A1"/>